<keyword evidence="5" id="KW-0443">Lipid metabolism</keyword>
<accession>A0A0M7A6F6</accession>
<dbReference type="PIRSF" id="PIRSF003085">
    <property type="entry name" value="CMAS"/>
    <property type="match status" value="1"/>
</dbReference>
<protein>
    <submittedName>
        <fullName evidence="6">Cyclopropane-fatty-acyl-phospholipid synthase</fullName>
        <ecNumber evidence="6">2.1.1.79</ecNumber>
    </submittedName>
</protein>
<evidence type="ECO:0000256" key="3">
    <source>
        <dbReference type="ARBA" id="ARBA00022679"/>
    </source>
</evidence>
<dbReference type="GO" id="GO:0008610">
    <property type="term" value="P:lipid biosynthetic process"/>
    <property type="evidence" value="ECO:0007669"/>
    <property type="project" value="InterPro"/>
</dbReference>
<keyword evidence="2 6" id="KW-0489">Methyltransferase</keyword>
<dbReference type="InterPro" id="IPR003333">
    <property type="entry name" value="CMAS"/>
</dbReference>
<evidence type="ECO:0000313" key="7">
    <source>
        <dbReference type="Proteomes" id="UP000053235"/>
    </source>
</evidence>
<dbReference type="EMBL" id="CXWD01000007">
    <property type="protein sequence ID" value="CTQ69323.1"/>
    <property type="molecule type" value="Genomic_DNA"/>
</dbReference>
<sequence length="406" mass="46072">MKLLSSLLRAFIKNGRMRVLDVSGGLHEFGSGENGPTVTIRLHDKKLYTSLFLNPELAAGEAYMDGTLTMEEGSTCYDFLFLFSINRAPLGAHPVQGLLRKSWKAFRRRQQANSVDRAKKQARHHYDLSTDLYRLFLDEGLNYSCAYYTSPDDSLEDAQAAKLTHLVAKLDLKPGMEVLEIGGGWGSLAIQMAKAGANVTSLNVSPEQVKIAEERVREAGVEDKVTFVLKDYREFEGQFDRVISVGMMEHVGIGHQDEYFAKVKECLTDNGFAVIHSIGRMTPPGTTGPFFRKYIFPGGYVPALSEVFASTERLGLWVCDAEILRLHYYYTCRDWRVRFLDKWQEAADLYDERFCRMWEFYLCAAELGFLHGSNMVMQLLLSKERDAVPIIRDFIVDNEREMNATG</sequence>
<name>A0A0M7A6F6_9HYPH</name>
<keyword evidence="3 6" id="KW-0808">Transferase</keyword>
<dbReference type="Gene3D" id="3.40.50.150">
    <property type="entry name" value="Vaccinia Virus protein VP39"/>
    <property type="match status" value="1"/>
</dbReference>
<reference evidence="7" key="1">
    <citation type="submission" date="2015-07" db="EMBL/GenBank/DDBJ databases">
        <authorList>
            <person name="Rodrigo-Torres Lidia"/>
            <person name="Arahal R.David."/>
        </authorList>
    </citation>
    <scope>NUCLEOTIDE SEQUENCE [LARGE SCALE GENOMIC DNA]</scope>
    <source>
        <strain evidence="7">CECT 5112</strain>
    </source>
</reference>
<dbReference type="RefSeq" id="WP_055671745.1">
    <property type="nucleotide sequence ID" value="NZ_CXWD01000007.1"/>
</dbReference>
<evidence type="ECO:0000256" key="4">
    <source>
        <dbReference type="ARBA" id="ARBA00022691"/>
    </source>
</evidence>
<evidence type="ECO:0000256" key="2">
    <source>
        <dbReference type="ARBA" id="ARBA00022603"/>
    </source>
</evidence>
<dbReference type="SUPFAM" id="SSF53335">
    <property type="entry name" value="S-adenosyl-L-methionine-dependent methyltransferases"/>
    <property type="match status" value="1"/>
</dbReference>
<dbReference type="CDD" id="cd02440">
    <property type="entry name" value="AdoMet_MTases"/>
    <property type="match status" value="1"/>
</dbReference>
<dbReference type="PANTHER" id="PTHR43667:SF1">
    <property type="entry name" value="CYCLOPROPANE-FATTY-ACYL-PHOSPHOLIPID SYNTHASE"/>
    <property type="match status" value="1"/>
</dbReference>
<evidence type="ECO:0000256" key="5">
    <source>
        <dbReference type="ARBA" id="ARBA00023098"/>
    </source>
</evidence>
<keyword evidence="4" id="KW-0949">S-adenosyl-L-methionine</keyword>
<keyword evidence="7" id="KW-1185">Reference proteome</keyword>
<dbReference type="AlphaFoldDB" id="A0A0M7A6F6"/>
<dbReference type="InterPro" id="IPR029063">
    <property type="entry name" value="SAM-dependent_MTases_sf"/>
</dbReference>
<evidence type="ECO:0000256" key="1">
    <source>
        <dbReference type="ARBA" id="ARBA00010815"/>
    </source>
</evidence>
<dbReference type="Proteomes" id="UP000053235">
    <property type="component" value="Unassembled WGS sequence"/>
</dbReference>
<dbReference type="GO" id="GO:0032259">
    <property type="term" value="P:methylation"/>
    <property type="evidence" value="ECO:0007669"/>
    <property type="project" value="UniProtKB-KW"/>
</dbReference>
<comment type="similarity">
    <text evidence="1">Belongs to the CFA/CMAS family.</text>
</comment>
<gene>
    <name evidence="6" type="primary">cfa_2</name>
    <name evidence="6" type="ORF">LAX5112_02071</name>
</gene>
<proteinExistence type="inferred from homology"/>
<dbReference type="EC" id="2.1.1.79" evidence="6"/>
<evidence type="ECO:0000313" key="6">
    <source>
        <dbReference type="EMBL" id="CTQ69323.1"/>
    </source>
</evidence>
<dbReference type="PANTHER" id="PTHR43667">
    <property type="entry name" value="CYCLOPROPANE-FATTY-ACYL-PHOSPHOLIPID SYNTHASE"/>
    <property type="match status" value="1"/>
</dbReference>
<dbReference type="Pfam" id="PF02353">
    <property type="entry name" value="CMAS"/>
    <property type="match status" value="1"/>
</dbReference>
<organism evidence="6 7">
    <name type="scientific">Roseibium alexandrii</name>
    <dbReference type="NCBI Taxonomy" id="388408"/>
    <lineage>
        <taxon>Bacteria</taxon>
        <taxon>Pseudomonadati</taxon>
        <taxon>Pseudomonadota</taxon>
        <taxon>Alphaproteobacteria</taxon>
        <taxon>Hyphomicrobiales</taxon>
        <taxon>Stappiaceae</taxon>
        <taxon>Roseibium</taxon>
    </lineage>
</organism>
<dbReference type="OrthoDB" id="9782855at2"/>
<dbReference type="STRING" id="388408.LAX5112_02071"/>
<dbReference type="InterPro" id="IPR050723">
    <property type="entry name" value="CFA/CMAS"/>
</dbReference>
<dbReference type="GO" id="GO:0008825">
    <property type="term" value="F:cyclopropane-fatty-acyl-phospholipid synthase activity"/>
    <property type="evidence" value="ECO:0007669"/>
    <property type="project" value="UniProtKB-EC"/>
</dbReference>